<dbReference type="GO" id="GO:0005829">
    <property type="term" value="C:cytosol"/>
    <property type="evidence" value="ECO:0007669"/>
    <property type="project" value="TreeGrafter"/>
</dbReference>
<dbReference type="InterPro" id="IPR011006">
    <property type="entry name" value="CheY-like_superfamily"/>
</dbReference>
<comment type="function">
    <text evidence="5">May play the central regulatory role in sporulation. It may be an element of the effector pathway responsible for the activation of sporulation genes in response to nutritional stress. Spo0A may act in concert with spo0H (a sigma factor) to control the expression of some genes that are critical to the sporulation process.</text>
</comment>
<keyword evidence="2" id="KW-0805">Transcription regulation</keyword>
<evidence type="ECO:0000256" key="3">
    <source>
        <dbReference type="ARBA" id="ARBA00023125"/>
    </source>
</evidence>
<dbReference type="SUPFAM" id="SSF52172">
    <property type="entry name" value="CheY-like"/>
    <property type="match status" value="1"/>
</dbReference>
<dbReference type="GO" id="GO:0000976">
    <property type="term" value="F:transcription cis-regulatory region binding"/>
    <property type="evidence" value="ECO:0007669"/>
    <property type="project" value="TreeGrafter"/>
</dbReference>
<dbReference type="RefSeq" id="WP_055334524.1">
    <property type="nucleotide sequence ID" value="NZ_CDNF01000003.1"/>
</dbReference>
<name>A0A0C7HWP5_PARSO</name>
<dbReference type="SMART" id="SM00448">
    <property type="entry name" value="REC"/>
    <property type="match status" value="1"/>
</dbReference>
<dbReference type="GO" id="GO:0032993">
    <property type="term" value="C:protein-DNA complex"/>
    <property type="evidence" value="ECO:0007669"/>
    <property type="project" value="TreeGrafter"/>
</dbReference>
<feature type="domain" description="Response regulatory" evidence="8">
    <location>
        <begin position="5"/>
        <end position="118"/>
    </location>
</feature>
<dbReference type="EMBL" id="CEKZ01000003">
    <property type="protein sequence ID" value="CEQ02761.1"/>
    <property type="molecule type" value="Genomic_DNA"/>
</dbReference>
<dbReference type="PANTHER" id="PTHR48111:SF50">
    <property type="entry name" value="KDP OPERON TRANSCRIPTIONAL REGULATORY PROTEIN KDPE"/>
    <property type="match status" value="1"/>
</dbReference>
<dbReference type="GO" id="GO:0000156">
    <property type="term" value="F:phosphorelay response regulator activity"/>
    <property type="evidence" value="ECO:0007669"/>
    <property type="project" value="TreeGrafter"/>
</dbReference>
<sequence length="232" mass="26348">MSKYLVLIIEDDSTIRKFINASLATQDYLVKEAITGKEGISLCMSYSPDVILLDLGLEDMDGIDVIKTIRNLSDVPIIVVSAREQDREKVEAFDMGADDYITKPFSVAELLARVRVAIRHSEKNKPKTIVNSNFNYKDLNIDFDKRKVNVRGDEIHLTPSEYDILTLLSKHHGKVLTHKFIAKEIWGSAFGSEIKSLRVFMATLRRKIEKEPANPEYILTEIGVGYKLNDDE</sequence>
<organism evidence="10 11">
    <name type="scientific">Paraclostridium sordellii</name>
    <name type="common">Clostridium sordellii</name>
    <dbReference type="NCBI Taxonomy" id="1505"/>
    <lineage>
        <taxon>Bacteria</taxon>
        <taxon>Bacillati</taxon>
        <taxon>Bacillota</taxon>
        <taxon>Clostridia</taxon>
        <taxon>Peptostreptococcales</taxon>
        <taxon>Peptostreptococcaceae</taxon>
        <taxon>Paraclostridium</taxon>
    </lineage>
</organism>
<dbReference type="Gene3D" id="6.10.250.690">
    <property type="match status" value="1"/>
</dbReference>
<evidence type="ECO:0000313" key="11">
    <source>
        <dbReference type="Proteomes" id="UP000049127"/>
    </source>
</evidence>
<evidence type="ECO:0000256" key="2">
    <source>
        <dbReference type="ARBA" id="ARBA00023015"/>
    </source>
</evidence>
<dbReference type="OrthoDB" id="9802426at2"/>
<evidence type="ECO:0000259" key="9">
    <source>
        <dbReference type="PROSITE" id="PS51755"/>
    </source>
</evidence>
<evidence type="ECO:0000313" key="10">
    <source>
        <dbReference type="EMBL" id="CEQ02761.1"/>
    </source>
</evidence>
<evidence type="ECO:0000256" key="5">
    <source>
        <dbReference type="ARBA" id="ARBA00024867"/>
    </source>
</evidence>
<dbReference type="InterPro" id="IPR036388">
    <property type="entry name" value="WH-like_DNA-bd_sf"/>
</dbReference>
<evidence type="ECO:0000256" key="7">
    <source>
        <dbReference type="PROSITE-ProRule" id="PRU01091"/>
    </source>
</evidence>
<dbReference type="Proteomes" id="UP000049127">
    <property type="component" value="Unassembled WGS sequence"/>
</dbReference>
<evidence type="ECO:0000256" key="1">
    <source>
        <dbReference type="ARBA" id="ARBA00018672"/>
    </source>
</evidence>
<dbReference type="Gene3D" id="3.40.50.2300">
    <property type="match status" value="1"/>
</dbReference>
<dbReference type="InterPro" id="IPR001867">
    <property type="entry name" value="OmpR/PhoB-type_DNA-bd"/>
</dbReference>
<dbReference type="Pfam" id="PF00486">
    <property type="entry name" value="Trans_reg_C"/>
    <property type="match status" value="1"/>
</dbReference>
<dbReference type="PROSITE" id="PS50110">
    <property type="entry name" value="RESPONSE_REGULATORY"/>
    <property type="match status" value="1"/>
</dbReference>
<feature type="domain" description="OmpR/PhoB-type" evidence="9">
    <location>
        <begin position="131"/>
        <end position="230"/>
    </location>
</feature>
<keyword evidence="6" id="KW-0597">Phosphoprotein</keyword>
<dbReference type="InterPro" id="IPR001789">
    <property type="entry name" value="Sig_transdc_resp-reg_receiver"/>
</dbReference>
<protein>
    <recommendedName>
        <fullName evidence="1">Stage 0 sporulation protein A homolog</fullName>
    </recommendedName>
</protein>
<keyword evidence="3 7" id="KW-0238">DNA-binding</keyword>
<evidence type="ECO:0000256" key="4">
    <source>
        <dbReference type="ARBA" id="ARBA00023163"/>
    </source>
</evidence>
<dbReference type="InterPro" id="IPR039420">
    <property type="entry name" value="WalR-like"/>
</dbReference>
<evidence type="ECO:0000259" key="8">
    <source>
        <dbReference type="PROSITE" id="PS50110"/>
    </source>
</evidence>
<dbReference type="PANTHER" id="PTHR48111">
    <property type="entry name" value="REGULATOR OF RPOS"/>
    <property type="match status" value="1"/>
</dbReference>
<gene>
    <name evidence="10" type="primary">kdpE</name>
    <name evidence="10" type="ORF">R28058_04941</name>
</gene>
<dbReference type="CDD" id="cd17620">
    <property type="entry name" value="REC_OmpR_KdpE-like"/>
    <property type="match status" value="1"/>
</dbReference>
<feature type="modified residue" description="4-aspartylphosphate" evidence="6">
    <location>
        <position position="54"/>
    </location>
</feature>
<reference evidence="10 11" key="1">
    <citation type="submission" date="2015-01" db="EMBL/GenBank/DDBJ databases">
        <authorList>
            <person name="Aslett A.Martin."/>
            <person name="De Silva Nishadi"/>
        </authorList>
    </citation>
    <scope>NUCLEOTIDE SEQUENCE [LARGE SCALE GENOMIC DNA]</scope>
    <source>
        <strain evidence="10 11">R28058</strain>
    </source>
</reference>
<feature type="DNA-binding region" description="OmpR/PhoB-type" evidence="7">
    <location>
        <begin position="131"/>
        <end position="230"/>
    </location>
</feature>
<accession>A0A0C7HWP5</accession>
<dbReference type="Gene3D" id="1.10.10.10">
    <property type="entry name" value="Winged helix-like DNA-binding domain superfamily/Winged helix DNA-binding domain"/>
    <property type="match status" value="1"/>
</dbReference>
<dbReference type="SMART" id="SM00862">
    <property type="entry name" value="Trans_reg_C"/>
    <property type="match status" value="1"/>
</dbReference>
<proteinExistence type="predicted"/>
<dbReference type="GO" id="GO:0006355">
    <property type="term" value="P:regulation of DNA-templated transcription"/>
    <property type="evidence" value="ECO:0007669"/>
    <property type="project" value="InterPro"/>
</dbReference>
<dbReference type="CDD" id="cd00383">
    <property type="entry name" value="trans_reg_C"/>
    <property type="match status" value="1"/>
</dbReference>
<keyword evidence="4" id="KW-0804">Transcription</keyword>
<dbReference type="Pfam" id="PF00072">
    <property type="entry name" value="Response_reg"/>
    <property type="match status" value="1"/>
</dbReference>
<dbReference type="AlphaFoldDB" id="A0A0C7HWP5"/>
<dbReference type="PROSITE" id="PS51755">
    <property type="entry name" value="OMPR_PHOB"/>
    <property type="match status" value="1"/>
</dbReference>
<evidence type="ECO:0000256" key="6">
    <source>
        <dbReference type="PROSITE-ProRule" id="PRU00169"/>
    </source>
</evidence>